<dbReference type="GO" id="GO:0016020">
    <property type="term" value="C:membrane"/>
    <property type="evidence" value="ECO:0007669"/>
    <property type="project" value="UniProtKB-SubCell"/>
</dbReference>
<keyword evidence="8" id="KW-0677">Repeat</keyword>
<evidence type="ECO:0000256" key="3">
    <source>
        <dbReference type="ARBA" id="ARBA00022527"/>
    </source>
</evidence>
<dbReference type="Proteomes" id="UP001372338">
    <property type="component" value="Unassembled WGS sequence"/>
</dbReference>
<dbReference type="Gene3D" id="1.10.510.10">
    <property type="entry name" value="Transferase(Phosphotransferase) domain 1"/>
    <property type="match status" value="1"/>
</dbReference>
<evidence type="ECO:0000256" key="1">
    <source>
        <dbReference type="ARBA" id="ARBA00004479"/>
    </source>
</evidence>
<dbReference type="InterPro" id="IPR001611">
    <property type="entry name" value="Leu-rich_rpt"/>
</dbReference>
<keyword evidence="7" id="KW-0732">Signal</keyword>
<evidence type="ECO:0000256" key="14">
    <source>
        <dbReference type="ARBA" id="ARBA00023170"/>
    </source>
</evidence>
<dbReference type="Pfam" id="PF00560">
    <property type="entry name" value="LRR_1"/>
    <property type="match status" value="1"/>
</dbReference>
<dbReference type="AlphaFoldDB" id="A0AAN9E5A7"/>
<proteinExistence type="predicted"/>
<evidence type="ECO:0000256" key="11">
    <source>
        <dbReference type="ARBA" id="ARBA00022840"/>
    </source>
</evidence>
<keyword evidence="15" id="KW-0325">Glycoprotein</keyword>
<dbReference type="SUPFAM" id="SSF56112">
    <property type="entry name" value="Protein kinase-like (PK-like)"/>
    <property type="match status" value="1"/>
</dbReference>
<comment type="caution">
    <text evidence="19">The sequence shown here is derived from an EMBL/GenBank/DDBJ whole genome shotgun (WGS) entry which is preliminary data.</text>
</comment>
<dbReference type="EMBL" id="JAYWIO010000008">
    <property type="protein sequence ID" value="KAK7246425.1"/>
    <property type="molecule type" value="Genomic_DNA"/>
</dbReference>
<evidence type="ECO:0000256" key="6">
    <source>
        <dbReference type="ARBA" id="ARBA00022692"/>
    </source>
</evidence>
<evidence type="ECO:0000256" key="4">
    <source>
        <dbReference type="ARBA" id="ARBA00022614"/>
    </source>
</evidence>
<evidence type="ECO:0000256" key="9">
    <source>
        <dbReference type="ARBA" id="ARBA00022741"/>
    </source>
</evidence>
<feature type="domain" description="Protein kinase" evidence="18">
    <location>
        <begin position="645"/>
        <end position="923"/>
    </location>
</feature>
<dbReference type="InterPro" id="IPR032675">
    <property type="entry name" value="LRR_dom_sf"/>
</dbReference>
<dbReference type="PANTHER" id="PTHR45974">
    <property type="entry name" value="RECEPTOR-LIKE PROTEIN 55"/>
    <property type="match status" value="1"/>
</dbReference>
<keyword evidence="12 17" id="KW-1133">Transmembrane helix</keyword>
<dbReference type="FunFam" id="3.80.10.10:FF:000363">
    <property type="entry name" value="Leucine-rich repeat family protein"/>
    <property type="match status" value="1"/>
</dbReference>
<evidence type="ECO:0000256" key="12">
    <source>
        <dbReference type="ARBA" id="ARBA00022989"/>
    </source>
</evidence>
<dbReference type="SMART" id="SM00220">
    <property type="entry name" value="S_TKc"/>
    <property type="match status" value="1"/>
</dbReference>
<keyword evidence="6 17" id="KW-0812">Transmembrane</keyword>
<dbReference type="EC" id="2.7.11.1" evidence="2"/>
<dbReference type="InterPro" id="IPR008271">
    <property type="entry name" value="Ser/Thr_kinase_AS"/>
</dbReference>
<dbReference type="Gene3D" id="3.80.10.10">
    <property type="entry name" value="Ribonuclease Inhibitor"/>
    <property type="match status" value="2"/>
</dbReference>
<evidence type="ECO:0000256" key="13">
    <source>
        <dbReference type="ARBA" id="ARBA00023136"/>
    </source>
</evidence>
<keyword evidence="5" id="KW-0808">Transferase</keyword>
<dbReference type="PROSITE" id="PS50011">
    <property type="entry name" value="PROTEIN_KINASE_DOM"/>
    <property type="match status" value="1"/>
</dbReference>
<dbReference type="InterPro" id="IPR000719">
    <property type="entry name" value="Prot_kinase_dom"/>
</dbReference>
<feature type="transmembrane region" description="Helical" evidence="17">
    <location>
        <begin position="574"/>
        <end position="597"/>
    </location>
</feature>
<dbReference type="PANTHER" id="PTHR45974:SF266">
    <property type="entry name" value="LEUCINE-RICH REPEAT RECEPTOR PROTEIN KINASE HPCA1"/>
    <property type="match status" value="1"/>
</dbReference>
<keyword evidence="9 16" id="KW-0547">Nucleotide-binding</keyword>
<dbReference type="FunFam" id="3.30.200.20:FF:000328">
    <property type="entry name" value="Leucine-rich repeat protein kinase family protein"/>
    <property type="match status" value="1"/>
</dbReference>
<evidence type="ECO:0000256" key="16">
    <source>
        <dbReference type="PROSITE-ProRule" id="PRU10141"/>
    </source>
</evidence>
<evidence type="ECO:0000256" key="2">
    <source>
        <dbReference type="ARBA" id="ARBA00012513"/>
    </source>
</evidence>
<dbReference type="Pfam" id="PF00069">
    <property type="entry name" value="Pkinase"/>
    <property type="match status" value="1"/>
</dbReference>
<protein>
    <recommendedName>
        <fullName evidence="2">non-specific serine/threonine protein kinase</fullName>
        <ecNumber evidence="2">2.7.11.1</ecNumber>
    </recommendedName>
</protein>
<keyword evidence="3" id="KW-0723">Serine/threonine-protein kinase</keyword>
<dbReference type="PROSITE" id="PS00107">
    <property type="entry name" value="PROTEIN_KINASE_ATP"/>
    <property type="match status" value="1"/>
</dbReference>
<keyword evidence="4" id="KW-0433">Leucine-rich repeat</keyword>
<keyword evidence="14" id="KW-0675">Receptor</keyword>
<evidence type="ECO:0000256" key="17">
    <source>
        <dbReference type="SAM" id="Phobius"/>
    </source>
</evidence>
<dbReference type="PROSITE" id="PS51450">
    <property type="entry name" value="LRR"/>
    <property type="match status" value="1"/>
</dbReference>
<sequence length="967" mass="106669">MDDGPSHCSDNYVILASISKFRLCLWSSNRKIFIVMDQQKKVLLLILLFLFQVLFVAAQTASQDYSGLQSLTQSWTNKPPTWVGTDPCGGNWDGIRCTNSRITQLKLPGFNLVGQLTSAIQSLSELDTVDLSYNTGLTGTIPKEIGNLKKLKSLAFVGCGLFGPIPDSIGSLKQLTFLALNSNQFNGSIPRTIGNLSNINWLDLADNQLEGSIPVSDDQGQLGLDLLLKAQHFHFGNNKLSGQIPPTLFNSSMILEHVLFDGNQLVGNIPRTLSLVTTVEVVRLDRNGLTGGLPSNFNNLKQLSELYLSHNHFNNSLPDLTGLKSLTYVDMSNNSFNSSDYIPSWITSLESLTTVILGDNQLSGTFNISNGYSNNLQLVNLENNAITDYKPGNQKINFEVILAGNPFCLENGVSQQSYCQLPHVIPSYSTPPNNCSPQACGNSQISSPNCKCGYPYAGSLISRALSVTNINTSDYKALEQSLVDSFRAQNLPVDSVSLSDPTRNSSNDNFQLTLHVFPSQTDRFNRTGVSTIAFVLSNQIYKPPDFFSPYFFIGSDYAYYGGEPKKSNSVHTGVIVGAVLAVLVFLVLAVLAGMYAIRQKRRAQKTAEQNPFSNWEQNKNSGVAPQLKGARWFSFDELRRYTNNFAEANTIGVGGYGKVYQGTLSNGELVAIKRAAQESMQGAVEFKTEIELLSRVHHKNLVSLVGFCFEKGEQMLVYEYVPNGTLMDSLSGKSGIWMDWIRRLKVTLGAAKGLSYLHELANPPIIHRDIKSGNILLDSHLNAKVADFGLSKLLVDGERGHVTTQVKGTMGYLDPEYYMTQQLTEKSDVYSFGVLMLELVTARRPIEQGKYIVREVTRVMDTSKDLYNLHSMLDPTIIKSTRPKGLEKFVELALRCVKEFAADRPSMAEVVKEVEIIIEHAGVNPNSESASTSEGYDVEKGGDVIHPYGKEDFNYSGIFPSVKVEPQ</sequence>
<dbReference type="PROSITE" id="PS00108">
    <property type="entry name" value="PROTEIN_KINASE_ST"/>
    <property type="match status" value="1"/>
</dbReference>
<keyword evidence="20" id="KW-1185">Reference proteome</keyword>
<evidence type="ECO:0000256" key="8">
    <source>
        <dbReference type="ARBA" id="ARBA00022737"/>
    </source>
</evidence>
<feature type="transmembrane region" description="Helical" evidence="17">
    <location>
        <begin position="42"/>
        <end position="61"/>
    </location>
</feature>
<dbReference type="FunFam" id="3.80.10.10:FF:000542">
    <property type="entry name" value="Leucine-rich repeat protein kinase family protein"/>
    <property type="match status" value="1"/>
</dbReference>
<name>A0AAN9E5A7_CROPI</name>
<keyword evidence="13 17" id="KW-0472">Membrane</keyword>
<reference evidence="19 20" key="1">
    <citation type="submission" date="2024-01" db="EMBL/GenBank/DDBJ databases">
        <title>The genomes of 5 underutilized Papilionoideae crops provide insights into root nodulation and disease resistanc.</title>
        <authorList>
            <person name="Yuan L."/>
        </authorList>
    </citation>
    <scope>NUCLEOTIDE SEQUENCE [LARGE SCALE GENOMIC DNA]</scope>
    <source>
        <strain evidence="19">ZHUSHIDOU_FW_LH</strain>
        <tissue evidence="19">Leaf</tissue>
    </source>
</reference>
<dbReference type="InterPro" id="IPR011009">
    <property type="entry name" value="Kinase-like_dom_sf"/>
</dbReference>
<keyword evidence="10" id="KW-0418">Kinase</keyword>
<evidence type="ECO:0000313" key="19">
    <source>
        <dbReference type="EMBL" id="KAK7246425.1"/>
    </source>
</evidence>
<dbReference type="GO" id="GO:0004674">
    <property type="term" value="F:protein serine/threonine kinase activity"/>
    <property type="evidence" value="ECO:0007669"/>
    <property type="project" value="UniProtKB-KW"/>
</dbReference>
<evidence type="ECO:0000313" key="20">
    <source>
        <dbReference type="Proteomes" id="UP001372338"/>
    </source>
</evidence>
<dbReference type="InterPro" id="IPR017441">
    <property type="entry name" value="Protein_kinase_ATP_BS"/>
</dbReference>
<dbReference type="FunFam" id="1.10.510.10:FF:000453">
    <property type="entry name" value="LRR receptor-like serine/threonine-protein kinase HSL2"/>
    <property type="match status" value="1"/>
</dbReference>
<evidence type="ECO:0000256" key="7">
    <source>
        <dbReference type="ARBA" id="ARBA00022729"/>
    </source>
</evidence>
<organism evidence="19 20">
    <name type="scientific">Crotalaria pallida</name>
    <name type="common">Smooth rattlebox</name>
    <name type="synonym">Crotalaria striata</name>
    <dbReference type="NCBI Taxonomy" id="3830"/>
    <lineage>
        <taxon>Eukaryota</taxon>
        <taxon>Viridiplantae</taxon>
        <taxon>Streptophyta</taxon>
        <taxon>Embryophyta</taxon>
        <taxon>Tracheophyta</taxon>
        <taxon>Spermatophyta</taxon>
        <taxon>Magnoliopsida</taxon>
        <taxon>eudicotyledons</taxon>
        <taxon>Gunneridae</taxon>
        <taxon>Pentapetalae</taxon>
        <taxon>rosids</taxon>
        <taxon>fabids</taxon>
        <taxon>Fabales</taxon>
        <taxon>Fabaceae</taxon>
        <taxon>Papilionoideae</taxon>
        <taxon>50 kb inversion clade</taxon>
        <taxon>genistoids sensu lato</taxon>
        <taxon>core genistoids</taxon>
        <taxon>Crotalarieae</taxon>
        <taxon>Crotalaria</taxon>
    </lineage>
</organism>
<accession>A0AAN9E5A7</accession>
<dbReference type="Gene3D" id="3.30.200.20">
    <property type="entry name" value="Phosphorylase Kinase, domain 1"/>
    <property type="match status" value="1"/>
</dbReference>
<evidence type="ECO:0000256" key="10">
    <source>
        <dbReference type="ARBA" id="ARBA00022777"/>
    </source>
</evidence>
<dbReference type="SUPFAM" id="SSF52058">
    <property type="entry name" value="L domain-like"/>
    <property type="match status" value="1"/>
</dbReference>
<dbReference type="GO" id="GO:0005524">
    <property type="term" value="F:ATP binding"/>
    <property type="evidence" value="ECO:0007669"/>
    <property type="project" value="UniProtKB-UniRule"/>
</dbReference>
<gene>
    <name evidence="19" type="ORF">RIF29_41293</name>
</gene>
<evidence type="ECO:0000256" key="15">
    <source>
        <dbReference type="ARBA" id="ARBA00023180"/>
    </source>
</evidence>
<evidence type="ECO:0000256" key="5">
    <source>
        <dbReference type="ARBA" id="ARBA00022679"/>
    </source>
</evidence>
<keyword evidence="11 16" id="KW-0067">ATP-binding</keyword>
<dbReference type="CDD" id="cd14066">
    <property type="entry name" value="STKc_IRAK"/>
    <property type="match status" value="1"/>
</dbReference>
<feature type="binding site" evidence="16">
    <location>
        <position position="673"/>
    </location>
    <ligand>
        <name>ATP</name>
        <dbReference type="ChEBI" id="CHEBI:30616"/>
    </ligand>
</feature>
<evidence type="ECO:0000259" key="18">
    <source>
        <dbReference type="PROSITE" id="PS50011"/>
    </source>
</evidence>
<comment type="subcellular location">
    <subcellularLocation>
        <location evidence="1">Membrane</location>
        <topology evidence="1">Single-pass type I membrane protein</topology>
    </subcellularLocation>
</comment>